<sequence length="572" mass="65026">MRARKPVAKLGTWQPELKTLPHPAYSPDLAPSDYYLFPQFKKYLKGHHYDNDEEVIADVRRWLTACANYLYGVESVDLQESKAFLEQDRDGDEALGKKVLLEKSPDSNHDGGLVLFINNLCLKDFQTARKRGVDFKLCRMATSIVAEISSFRVNIKCISLPFIIRTGSTQLWPYISNIVWFIWAQRDVCESDCKCPKELPLSSVLALIQARIVGAGLRLSNRALQRKMASGEKGLEVALPHKLTDGERMGWEEIIKQKCGIESNREPVVLKQNFIKQSNDCCLWAQVCGAVYTGLRLKKYDLDRFFHIGISHEMCESLSCVEQGEFLLRSSHNRRKQASGREPLAGVVIEMYLKEKVHPRVYLVEHFEKWTLKEIISHIKFEGEKHGSNIVRRILPSREDIQSLHEEPRQVFDENQYKRQHTGSAVPDQKELPPVIVISNQFQNLSLNPGTPRNFAGQSPLWPSPDDGKHKETIPPIMEDAEMHEEGARLPVTEMGIDSGEEKLLGAEGFVECQTDAASSSTTALDEDIENMELLPQETLDFLYSSTSHEMEIQSTLLQSMSSEHNQEDQLT</sequence>
<dbReference type="InterPro" id="IPR036397">
    <property type="entry name" value="RNaseH_sf"/>
</dbReference>
<organism evidence="1 2">
    <name type="scientific">Plakobranchus ocellatus</name>
    <dbReference type="NCBI Taxonomy" id="259542"/>
    <lineage>
        <taxon>Eukaryota</taxon>
        <taxon>Metazoa</taxon>
        <taxon>Spiralia</taxon>
        <taxon>Lophotrochozoa</taxon>
        <taxon>Mollusca</taxon>
        <taxon>Gastropoda</taxon>
        <taxon>Heterobranchia</taxon>
        <taxon>Euthyneura</taxon>
        <taxon>Panpulmonata</taxon>
        <taxon>Sacoglossa</taxon>
        <taxon>Placobranchoidea</taxon>
        <taxon>Plakobranchidae</taxon>
        <taxon>Plakobranchus</taxon>
    </lineage>
</organism>
<dbReference type="GO" id="GO:0003676">
    <property type="term" value="F:nucleic acid binding"/>
    <property type="evidence" value="ECO:0007669"/>
    <property type="project" value="InterPro"/>
</dbReference>
<gene>
    <name evidence="1" type="ORF">PoB_004939900</name>
</gene>
<dbReference type="InterPro" id="IPR052709">
    <property type="entry name" value="Transposase-MT_Hybrid"/>
</dbReference>
<dbReference type="EMBL" id="BLXT01005456">
    <property type="protein sequence ID" value="GFO22894.1"/>
    <property type="molecule type" value="Genomic_DNA"/>
</dbReference>
<accession>A0AAV4BRV3</accession>
<dbReference type="Gene3D" id="3.30.420.10">
    <property type="entry name" value="Ribonuclease H-like superfamily/Ribonuclease H"/>
    <property type="match status" value="1"/>
</dbReference>
<keyword evidence="2" id="KW-1185">Reference proteome</keyword>
<dbReference type="AlphaFoldDB" id="A0AAV4BRV3"/>
<name>A0AAV4BRV3_9GAST</name>
<proteinExistence type="predicted"/>
<evidence type="ECO:0000313" key="1">
    <source>
        <dbReference type="EMBL" id="GFO22894.1"/>
    </source>
</evidence>
<protein>
    <submittedName>
        <fullName evidence="1">Histone-lysine N-methyltransferase SETMAR</fullName>
    </submittedName>
</protein>
<evidence type="ECO:0000313" key="2">
    <source>
        <dbReference type="Proteomes" id="UP000735302"/>
    </source>
</evidence>
<dbReference type="Proteomes" id="UP000735302">
    <property type="component" value="Unassembled WGS sequence"/>
</dbReference>
<dbReference type="PANTHER" id="PTHR46060:SF1">
    <property type="entry name" value="MARINER MOS1 TRANSPOSASE-LIKE PROTEIN"/>
    <property type="match status" value="1"/>
</dbReference>
<dbReference type="PANTHER" id="PTHR46060">
    <property type="entry name" value="MARINER MOS1 TRANSPOSASE-LIKE PROTEIN"/>
    <property type="match status" value="1"/>
</dbReference>
<comment type="caution">
    <text evidence="1">The sequence shown here is derived from an EMBL/GenBank/DDBJ whole genome shotgun (WGS) entry which is preliminary data.</text>
</comment>
<reference evidence="1 2" key="1">
    <citation type="journal article" date="2021" name="Elife">
        <title>Chloroplast acquisition without the gene transfer in kleptoplastic sea slugs, Plakobranchus ocellatus.</title>
        <authorList>
            <person name="Maeda T."/>
            <person name="Takahashi S."/>
            <person name="Yoshida T."/>
            <person name="Shimamura S."/>
            <person name="Takaki Y."/>
            <person name="Nagai Y."/>
            <person name="Toyoda A."/>
            <person name="Suzuki Y."/>
            <person name="Arimoto A."/>
            <person name="Ishii H."/>
            <person name="Satoh N."/>
            <person name="Nishiyama T."/>
            <person name="Hasebe M."/>
            <person name="Maruyama T."/>
            <person name="Minagawa J."/>
            <person name="Obokata J."/>
            <person name="Shigenobu S."/>
        </authorList>
    </citation>
    <scope>NUCLEOTIDE SEQUENCE [LARGE SCALE GENOMIC DNA]</scope>
</reference>